<evidence type="ECO:0000313" key="1">
    <source>
        <dbReference type="EMBL" id="GAF78099.1"/>
    </source>
</evidence>
<protein>
    <submittedName>
        <fullName evidence="1">Uncharacterized protein</fullName>
    </submittedName>
</protein>
<name>X0SAQ5_9ZZZZ</name>
<dbReference type="EMBL" id="BARS01008389">
    <property type="protein sequence ID" value="GAF78099.1"/>
    <property type="molecule type" value="Genomic_DNA"/>
</dbReference>
<accession>X0SAQ5</accession>
<gene>
    <name evidence="1" type="ORF">S01H1_16006</name>
</gene>
<sequence length="186" mass="21997">MVVEALKMALRKTDKKYCTLSQIDYSRIEMNSSTKELLKEKKYLERPFAYEFYHQLRTLMDNSNVNFGGPIIQAEVDKRYQHCFENGKIPDFIIHMPNDSKNLAVIEFKLANNLGKLEHDFKKLVRFKENEDLKYSHAIEVIIGNESSLTLAKERIMQLNKHMGLEITIIEFNTDSWEVNDWIIRY</sequence>
<comment type="caution">
    <text evidence="1">The sequence shown here is derived from an EMBL/GenBank/DDBJ whole genome shotgun (WGS) entry which is preliminary data.</text>
</comment>
<reference evidence="1" key="1">
    <citation type="journal article" date="2014" name="Front. Microbiol.">
        <title>High frequency of phylogenetically diverse reductive dehalogenase-homologous genes in deep subseafloor sedimentary metagenomes.</title>
        <authorList>
            <person name="Kawai M."/>
            <person name="Futagami T."/>
            <person name="Toyoda A."/>
            <person name="Takaki Y."/>
            <person name="Nishi S."/>
            <person name="Hori S."/>
            <person name="Arai W."/>
            <person name="Tsubouchi T."/>
            <person name="Morono Y."/>
            <person name="Uchiyama I."/>
            <person name="Ito T."/>
            <person name="Fujiyama A."/>
            <person name="Inagaki F."/>
            <person name="Takami H."/>
        </authorList>
    </citation>
    <scope>NUCLEOTIDE SEQUENCE</scope>
    <source>
        <strain evidence="1">Expedition CK06-06</strain>
    </source>
</reference>
<organism evidence="1">
    <name type="scientific">marine sediment metagenome</name>
    <dbReference type="NCBI Taxonomy" id="412755"/>
    <lineage>
        <taxon>unclassified sequences</taxon>
        <taxon>metagenomes</taxon>
        <taxon>ecological metagenomes</taxon>
    </lineage>
</organism>
<proteinExistence type="predicted"/>
<dbReference type="AlphaFoldDB" id="X0SAQ5"/>